<evidence type="ECO:0000256" key="11">
    <source>
        <dbReference type="SAM" id="Phobius"/>
    </source>
</evidence>
<evidence type="ECO:0000256" key="9">
    <source>
        <dbReference type="RuleBase" id="RU000594"/>
    </source>
</evidence>
<comment type="caution">
    <text evidence="12">The sequence shown here is derived from an EMBL/GenBank/DDBJ whole genome shotgun (WGS) entry which is preliminary data.</text>
</comment>
<evidence type="ECO:0000256" key="1">
    <source>
        <dbReference type="ARBA" id="ARBA00006139"/>
    </source>
</evidence>
<evidence type="ECO:0000256" key="8">
    <source>
        <dbReference type="ARBA" id="ARBA00023136"/>
    </source>
</evidence>
<keyword evidence="8 11" id="KW-0472">Membrane</keyword>
<feature type="non-terminal residue" evidence="12">
    <location>
        <position position="154"/>
    </location>
</feature>
<keyword evidence="5 9" id="KW-0064">Aspartyl protease</keyword>
<keyword evidence="7 11" id="KW-1133">Transmembrane helix</keyword>
<dbReference type="PRINTS" id="PR00781">
    <property type="entry name" value="LIPOSIGPTASE"/>
</dbReference>
<name>A0ABT8AF94_9PROT</name>
<comment type="function">
    <text evidence="9">This protein specifically catalyzes the removal of signal peptides from prolipoproteins.</text>
</comment>
<proteinExistence type="inferred from homology"/>
<evidence type="ECO:0000313" key="12">
    <source>
        <dbReference type="EMBL" id="MDN3568474.1"/>
    </source>
</evidence>
<evidence type="ECO:0000256" key="2">
    <source>
        <dbReference type="ARBA" id="ARBA00022475"/>
    </source>
</evidence>
<protein>
    <recommendedName>
        <fullName evidence="9">Lipoprotein signal peptidase</fullName>
        <ecNumber evidence="9">3.4.23.36</ecNumber>
    </recommendedName>
</protein>
<evidence type="ECO:0000256" key="4">
    <source>
        <dbReference type="ARBA" id="ARBA00022692"/>
    </source>
</evidence>
<feature type="transmembrane region" description="Helical" evidence="11">
    <location>
        <begin position="91"/>
        <end position="108"/>
    </location>
</feature>
<evidence type="ECO:0000256" key="3">
    <source>
        <dbReference type="ARBA" id="ARBA00022670"/>
    </source>
</evidence>
<accession>A0ABT8AF94</accession>
<dbReference type="EMBL" id="JAUFPN010000262">
    <property type="protein sequence ID" value="MDN3568474.1"/>
    <property type="molecule type" value="Genomic_DNA"/>
</dbReference>
<reference evidence="13" key="1">
    <citation type="journal article" date="2019" name="Int. J. Syst. Evol. Microbiol.">
        <title>The Global Catalogue of Microorganisms (GCM) 10K type strain sequencing project: providing services to taxonomists for standard genome sequencing and annotation.</title>
        <authorList>
            <consortium name="The Broad Institute Genomics Platform"/>
            <consortium name="The Broad Institute Genome Sequencing Center for Infectious Disease"/>
            <person name="Wu L."/>
            <person name="Ma J."/>
        </authorList>
    </citation>
    <scope>NUCLEOTIDE SEQUENCE [LARGE SCALE GENOMIC DNA]</scope>
    <source>
        <strain evidence="13">CECT 7131</strain>
    </source>
</reference>
<dbReference type="Pfam" id="PF01252">
    <property type="entry name" value="Peptidase_A8"/>
    <property type="match status" value="1"/>
</dbReference>
<organism evidence="12 13">
    <name type="scientific">Paeniroseomonas aquatica</name>
    <dbReference type="NCBI Taxonomy" id="373043"/>
    <lineage>
        <taxon>Bacteria</taxon>
        <taxon>Pseudomonadati</taxon>
        <taxon>Pseudomonadota</taxon>
        <taxon>Alphaproteobacteria</taxon>
        <taxon>Acetobacterales</taxon>
        <taxon>Acetobacteraceae</taxon>
        <taxon>Paeniroseomonas</taxon>
    </lineage>
</organism>
<comment type="catalytic activity">
    <reaction evidence="9">
        <text>Release of signal peptides from bacterial membrane prolipoproteins. Hydrolyzes -Xaa-Yaa-Zaa-|-(S,diacylglyceryl)Cys-, in which Xaa is hydrophobic (preferably Leu), and Yaa (Ala or Ser) and Zaa (Gly or Ala) have small, neutral side chains.</text>
        <dbReference type="EC" id="3.4.23.36"/>
    </reaction>
</comment>
<dbReference type="Proteomes" id="UP001529369">
    <property type="component" value="Unassembled WGS sequence"/>
</dbReference>
<evidence type="ECO:0000256" key="6">
    <source>
        <dbReference type="ARBA" id="ARBA00022801"/>
    </source>
</evidence>
<dbReference type="PANTHER" id="PTHR33695:SF1">
    <property type="entry name" value="LIPOPROTEIN SIGNAL PEPTIDASE"/>
    <property type="match status" value="1"/>
</dbReference>
<dbReference type="PANTHER" id="PTHR33695">
    <property type="entry name" value="LIPOPROTEIN SIGNAL PEPTIDASE"/>
    <property type="match status" value="1"/>
</dbReference>
<dbReference type="NCBIfam" id="TIGR00077">
    <property type="entry name" value="lspA"/>
    <property type="match status" value="1"/>
</dbReference>
<keyword evidence="6 9" id="KW-0378">Hydrolase</keyword>
<evidence type="ECO:0000256" key="7">
    <source>
        <dbReference type="ARBA" id="ARBA00022989"/>
    </source>
</evidence>
<dbReference type="HAMAP" id="MF_00161">
    <property type="entry name" value="LspA"/>
    <property type="match status" value="1"/>
</dbReference>
<dbReference type="EC" id="3.4.23.36" evidence="9"/>
<dbReference type="RefSeq" id="WP_290320584.1">
    <property type="nucleotide sequence ID" value="NZ_JAUFPN010000262.1"/>
</dbReference>
<comment type="similarity">
    <text evidence="1 10">Belongs to the peptidase A8 family.</text>
</comment>
<keyword evidence="2" id="KW-1003">Cell membrane</keyword>
<keyword evidence="13" id="KW-1185">Reference proteome</keyword>
<evidence type="ECO:0000313" key="13">
    <source>
        <dbReference type="Proteomes" id="UP001529369"/>
    </source>
</evidence>
<evidence type="ECO:0000256" key="5">
    <source>
        <dbReference type="ARBA" id="ARBA00022750"/>
    </source>
</evidence>
<keyword evidence="3 9" id="KW-0645">Protease</keyword>
<dbReference type="GO" id="GO:0004190">
    <property type="term" value="F:aspartic-type endopeptidase activity"/>
    <property type="evidence" value="ECO:0007669"/>
    <property type="project" value="UniProtKB-EC"/>
</dbReference>
<feature type="transmembrane region" description="Helical" evidence="11">
    <location>
        <begin position="65"/>
        <end position="85"/>
    </location>
</feature>
<keyword evidence="4 11" id="KW-0812">Transmembrane</keyword>
<dbReference type="PROSITE" id="PS00855">
    <property type="entry name" value="SPASE_II"/>
    <property type="match status" value="1"/>
</dbReference>
<evidence type="ECO:0000256" key="10">
    <source>
        <dbReference type="RuleBase" id="RU004181"/>
    </source>
</evidence>
<gene>
    <name evidence="12" type="primary">lspA</name>
    <name evidence="12" type="ORF">QWZ14_29200</name>
</gene>
<dbReference type="InterPro" id="IPR001872">
    <property type="entry name" value="Peptidase_A8"/>
</dbReference>
<sequence length="154" mass="16003">MHLPTLGLLAAVAAFVADQATKAWALSTLWPPYSCGMGVLPVLNLRLGFNAGVTFGMFRDSAAGAVWVLVAVGLLVVAFLGSWLWRTRSGAEAVGLGLVIGGALGNILDRLRRGAVTDFLDAHYGGWHWPTFNVADIGIVCGGSLLLISADGPG</sequence>